<proteinExistence type="predicted"/>
<accession>A0A117RRF4</accession>
<name>A0A117RRF4_9ACTN</name>
<organism evidence="1 2">
    <name type="scientific">Streptomyces caeruleatus</name>
    <dbReference type="NCBI Taxonomy" id="661399"/>
    <lineage>
        <taxon>Bacteria</taxon>
        <taxon>Bacillati</taxon>
        <taxon>Actinomycetota</taxon>
        <taxon>Actinomycetes</taxon>
        <taxon>Kitasatosporales</taxon>
        <taxon>Streptomycetaceae</taxon>
        <taxon>Streptomyces</taxon>
    </lineage>
</organism>
<dbReference type="EMBL" id="LMWY01000005">
    <property type="protein sequence ID" value="KUO05179.1"/>
    <property type="molecule type" value="Genomic_DNA"/>
</dbReference>
<dbReference type="AlphaFoldDB" id="A0A117RRF4"/>
<reference evidence="1 2" key="1">
    <citation type="submission" date="2015-10" db="EMBL/GenBank/DDBJ databases">
        <title>Draft genome sequence of Streptomyces caeruleatus NRRL B-24802, type strain for the species Streptomyces caeruleatus.</title>
        <authorList>
            <person name="Ruckert C."/>
            <person name="Winkler A."/>
            <person name="Kalinowski J."/>
            <person name="Kampfer P."/>
            <person name="Glaeser S."/>
        </authorList>
    </citation>
    <scope>NUCLEOTIDE SEQUENCE [LARGE SCALE GENOMIC DNA]</scope>
    <source>
        <strain evidence="1 2">NRRL B-24802</strain>
    </source>
</reference>
<dbReference type="OrthoDB" id="4303892at2"/>
<keyword evidence="2" id="KW-1185">Reference proteome</keyword>
<protein>
    <submittedName>
        <fullName evidence="1">Uncharacterized protein</fullName>
    </submittedName>
</protein>
<evidence type="ECO:0000313" key="1">
    <source>
        <dbReference type="EMBL" id="KUO05179.1"/>
    </source>
</evidence>
<dbReference type="Proteomes" id="UP000053429">
    <property type="component" value="Unassembled WGS sequence"/>
</dbReference>
<comment type="caution">
    <text evidence="1">The sequence shown here is derived from an EMBL/GenBank/DDBJ whole genome shotgun (WGS) entry which is preliminary data.</text>
</comment>
<sequence length="110" mass="11998">MDSEAIVRELLVEGLDDWVPVDRLVGLAREESERSGTDFRSLAVRLLGDLVKDGLMDVGELGDTGFEPWTGDTDTVLARIVAALDQVDWRPAGGVCWLANTPEGDRTATR</sequence>
<evidence type="ECO:0000313" key="2">
    <source>
        <dbReference type="Proteomes" id="UP000053429"/>
    </source>
</evidence>
<dbReference type="RefSeq" id="WP_062717211.1">
    <property type="nucleotide sequence ID" value="NZ_KQ948925.1"/>
</dbReference>
<gene>
    <name evidence="1" type="ORF">AQJ67_07270</name>
</gene>